<evidence type="ECO:0000313" key="2">
    <source>
        <dbReference type="EMBL" id="CAD6209245.1"/>
    </source>
</evidence>
<protein>
    <submittedName>
        <fullName evidence="2">Uncharacterized protein</fullName>
    </submittedName>
</protein>
<name>A0A811MJ94_9POAL</name>
<proteinExistence type="predicted"/>
<dbReference type="EMBL" id="CAJGYO010000002">
    <property type="protein sequence ID" value="CAD6209245.1"/>
    <property type="molecule type" value="Genomic_DNA"/>
</dbReference>
<comment type="caution">
    <text evidence="2">The sequence shown here is derived from an EMBL/GenBank/DDBJ whole genome shotgun (WGS) entry which is preliminary data.</text>
</comment>
<sequence>MPLVGVRDGAGDRGLAGPIVLRAPVEPLRPPDLSWFQHQTNWMTRVAAARPPSTPCPDSAALGSGTPPPDFAAVLGLRHRPPPPATASSGGTGGADDASSDGTGDTGSGGAGFGGGHRAGEDEAKQPRRASLRGGAVEGLGDVNETIKKSKNEWDPPINNR</sequence>
<accession>A0A811MJ94</accession>
<feature type="compositionally biased region" description="Basic and acidic residues" evidence="1">
    <location>
        <begin position="145"/>
        <end position="154"/>
    </location>
</feature>
<feature type="compositionally biased region" description="Gly residues" evidence="1">
    <location>
        <begin position="104"/>
        <end position="117"/>
    </location>
</feature>
<keyword evidence="3" id="KW-1185">Reference proteome</keyword>
<gene>
    <name evidence="2" type="ORF">NCGR_LOCUS5452</name>
</gene>
<dbReference type="Proteomes" id="UP000604825">
    <property type="component" value="Unassembled WGS sequence"/>
</dbReference>
<reference evidence="2" key="1">
    <citation type="submission" date="2020-10" db="EMBL/GenBank/DDBJ databases">
        <authorList>
            <person name="Han B."/>
            <person name="Lu T."/>
            <person name="Zhao Q."/>
            <person name="Huang X."/>
            <person name="Zhao Y."/>
        </authorList>
    </citation>
    <scope>NUCLEOTIDE SEQUENCE</scope>
</reference>
<organism evidence="2 3">
    <name type="scientific">Miscanthus lutarioriparius</name>
    <dbReference type="NCBI Taxonomy" id="422564"/>
    <lineage>
        <taxon>Eukaryota</taxon>
        <taxon>Viridiplantae</taxon>
        <taxon>Streptophyta</taxon>
        <taxon>Embryophyta</taxon>
        <taxon>Tracheophyta</taxon>
        <taxon>Spermatophyta</taxon>
        <taxon>Magnoliopsida</taxon>
        <taxon>Liliopsida</taxon>
        <taxon>Poales</taxon>
        <taxon>Poaceae</taxon>
        <taxon>PACMAD clade</taxon>
        <taxon>Panicoideae</taxon>
        <taxon>Andropogonodae</taxon>
        <taxon>Andropogoneae</taxon>
        <taxon>Saccharinae</taxon>
        <taxon>Miscanthus</taxon>
    </lineage>
</organism>
<evidence type="ECO:0000313" key="3">
    <source>
        <dbReference type="Proteomes" id="UP000604825"/>
    </source>
</evidence>
<dbReference type="AlphaFoldDB" id="A0A811MJ94"/>
<evidence type="ECO:0000256" key="1">
    <source>
        <dbReference type="SAM" id="MobiDB-lite"/>
    </source>
</evidence>
<feature type="region of interest" description="Disordered" evidence="1">
    <location>
        <begin position="47"/>
        <end position="161"/>
    </location>
</feature>